<keyword evidence="9" id="KW-0325">Glycoprotein</keyword>
<dbReference type="Pfam" id="PF01826">
    <property type="entry name" value="TIL"/>
    <property type="match status" value="3"/>
</dbReference>
<dbReference type="Pfam" id="PF00057">
    <property type="entry name" value="Ldl_recept_a"/>
    <property type="match status" value="4"/>
</dbReference>
<dbReference type="PRINTS" id="PR00261">
    <property type="entry name" value="LDLRECEPTOR"/>
</dbReference>
<dbReference type="OrthoDB" id="160294at2759"/>
<proteinExistence type="predicted"/>
<evidence type="ECO:0000313" key="14">
    <source>
        <dbReference type="Proteomes" id="UP000001307"/>
    </source>
</evidence>
<dbReference type="InterPro" id="IPR002919">
    <property type="entry name" value="TIL_dom"/>
</dbReference>
<evidence type="ECO:0000256" key="2">
    <source>
        <dbReference type="ARBA" id="ARBA00022525"/>
    </source>
</evidence>
<dbReference type="SMART" id="SM00209">
    <property type="entry name" value="TSP1"/>
    <property type="match status" value="14"/>
</dbReference>
<keyword evidence="14" id="KW-1185">Reference proteome</keyword>
<dbReference type="GO" id="GO:0007155">
    <property type="term" value="P:cell adhesion"/>
    <property type="evidence" value="ECO:0007669"/>
    <property type="project" value="UniProtKB-KW"/>
</dbReference>
<evidence type="ECO:0000313" key="13">
    <source>
        <dbReference type="EMBL" id="CBY07972.1"/>
    </source>
</evidence>
<feature type="disulfide bond" evidence="10">
    <location>
        <begin position="1367"/>
        <end position="1385"/>
    </location>
</feature>
<keyword evidence="2" id="KW-0964">Secreted</keyword>
<organism evidence="13">
    <name type="scientific">Oikopleura dioica</name>
    <name type="common">Tunicate</name>
    <dbReference type="NCBI Taxonomy" id="34765"/>
    <lineage>
        <taxon>Eukaryota</taxon>
        <taxon>Metazoa</taxon>
        <taxon>Chordata</taxon>
        <taxon>Tunicata</taxon>
        <taxon>Appendicularia</taxon>
        <taxon>Copelata</taxon>
        <taxon>Oikopleuridae</taxon>
        <taxon>Oikopleura</taxon>
    </lineage>
</organism>
<dbReference type="SMART" id="SM00832">
    <property type="entry name" value="C8"/>
    <property type="match status" value="2"/>
</dbReference>
<dbReference type="InterPro" id="IPR000884">
    <property type="entry name" value="TSP1_rpt"/>
</dbReference>
<evidence type="ECO:0000256" key="8">
    <source>
        <dbReference type="ARBA" id="ARBA00023157"/>
    </source>
</evidence>
<dbReference type="Pfam" id="PF00090">
    <property type="entry name" value="TSP_1"/>
    <property type="match status" value="11"/>
</dbReference>
<feature type="domain" description="VWFD" evidence="12">
    <location>
        <begin position="512"/>
        <end position="693"/>
    </location>
</feature>
<dbReference type="Proteomes" id="UP000001307">
    <property type="component" value="Unassembled WGS sequence"/>
</dbReference>
<comment type="subcellular location">
    <subcellularLocation>
        <location evidence="1">Secreted</location>
    </subcellularLocation>
</comment>
<evidence type="ECO:0000256" key="6">
    <source>
        <dbReference type="ARBA" id="ARBA00022837"/>
    </source>
</evidence>
<reference evidence="13" key="1">
    <citation type="journal article" date="2010" name="Science">
        <title>Plasticity of animal genome architecture unmasked by rapid evolution of a pelagic tunicate.</title>
        <authorList>
            <person name="Denoeud F."/>
            <person name="Henriet S."/>
            <person name="Mungpakdee S."/>
            <person name="Aury J.M."/>
            <person name="Da Silva C."/>
            <person name="Brinkmann H."/>
            <person name="Mikhaleva J."/>
            <person name="Olsen L.C."/>
            <person name="Jubin C."/>
            <person name="Canestro C."/>
            <person name="Bouquet J.M."/>
            <person name="Danks G."/>
            <person name="Poulain J."/>
            <person name="Campsteijn C."/>
            <person name="Adamski M."/>
            <person name="Cross I."/>
            <person name="Yadetie F."/>
            <person name="Muffato M."/>
            <person name="Louis A."/>
            <person name="Butcher S."/>
            <person name="Tsagkogeorga G."/>
            <person name="Konrad A."/>
            <person name="Singh S."/>
            <person name="Jensen M.F."/>
            <person name="Cong E.H."/>
            <person name="Eikeseth-Otteraa H."/>
            <person name="Noel B."/>
            <person name="Anthouard V."/>
            <person name="Porcel B.M."/>
            <person name="Kachouri-Lafond R."/>
            <person name="Nishino A."/>
            <person name="Ugolini M."/>
            <person name="Chourrout P."/>
            <person name="Nishida H."/>
            <person name="Aasland R."/>
            <person name="Huzurbazar S."/>
            <person name="Westhof E."/>
            <person name="Delsuc F."/>
            <person name="Lehrach H."/>
            <person name="Reinhardt R."/>
            <person name="Weissenbach J."/>
            <person name="Roy S.W."/>
            <person name="Artiguenave F."/>
            <person name="Postlethwait J.H."/>
            <person name="Manak J.R."/>
            <person name="Thompson E.M."/>
            <person name="Jaillon O."/>
            <person name="Du Pasquier L."/>
            <person name="Boudinot P."/>
            <person name="Liberles D.A."/>
            <person name="Volff J.N."/>
            <person name="Philippe H."/>
            <person name="Lenhard B."/>
            <person name="Roest Crollius H."/>
            <person name="Wincker P."/>
            <person name="Chourrout D."/>
        </authorList>
    </citation>
    <scope>NUCLEOTIDE SEQUENCE [LARGE SCALE GENOMIC DNA]</scope>
</reference>
<feature type="disulfide bond" evidence="10">
    <location>
        <begin position="1598"/>
        <end position="1610"/>
    </location>
</feature>
<dbReference type="EMBL" id="FN653027">
    <property type="protein sequence ID" value="CBY07972.1"/>
    <property type="molecule type" value="Genomic_DNA"/>
</dbReference>
<dbReference type="PROSITE" id="PS50068">
    <property type="entry name" value="LDLRA_2"/>
    <property type="match status" value="8"/>
</dbReference>
<keyword evidence="8 10" id="KW-1015">Disulfide bond</keyword>
<feature type="chain" id="PRO_5003190024" description="VWFD domain-containing protein" evidence="11">
    <location>
        <begin position="19"/>
        <end position="3160"/>
    </location>
</feature>
<dbReference type="CDD" id="cd00112">
    <property type="entry name" value="LDLa"/>
    <property type="match status" value="7"/>
</dbReference>
<dbReference type="PANTHER" id="PTHR11339:SF396">
    <property type="entry name" value="SCO-SPONDIN"/>
    <property type="match status" value="1"/>
</dbReference>
<dbReference type="Gene3D" id="2.20.100.10">
    <property type="entry name" value="Thrombospondin type-1 (TSP1) repeat"/>
    <property type="match status" value="7"/>
</dbReference>
<evidence type="ECO:0000256" key="3">
    <source>
        <dbReference type="ARBA" id="ARBA00022536"/>
    </source>
</evidence>
<feature type="disulfide bond" evidence="10">
    <location>
        <begin position="1495"/>
        <end position="1510"/>
    </location>
</feature>
<dbReference type="InterPro" id="IPR002172">
    <property type="entry name" value="LDrepeatLR_classA_rpt"/>
</dbReference>
<dbReference type="InterPro" id="IPR023415">
    <property type="entry name" value="LDLR_class-A_CS"/>
</dbReference>
<evidence type="ECO:0000256" key="10">
    <source>
        <dbReference type="PROSITE-ProRule" id="PRU00124"/>
    </source>
</evidence>
<dbReference type="CDD" id="cd19941">
    <property type="entry name" value="TIL"/>
    <property type="match status" value="5"/>
</dbReference>
<dbReference type="PANTHER" id="PTHR11339">
    <property type="entry name" value="EXTRACELLULAR MATRIX GLYCOPROTEIN RELATED"/>
    <property type="match status" value="1"/>
</dbReference>
<keyword evidence="6" id="KW-0106">Calcium</keyword>
<dbReference type="SUPFAM" id="SSF57424">
    <property type="entry name" value="LDL receptor-like module"/>
    <property type="match status" value="8"/>
</dbReference>
<feature type="disulfide bond" evidence="10">
    <location>
        <begin position="1605"/>
        <end position="1623"/>
    </location>
</feature>
<dbReference type="PROSITE" id="PS51233">
    <property type="entry name" value="VWFD"/>
    <property type="match status" value="3"/>
</dbReference>
<evidence type="ECO:0000256" key="5">
    <source>
        <dbReference type="ARBA" id="ARBA00022737"/>
    </source>
</evidence>
<dbReference type="PROSITE" id="PS01209">
    <property type="entry name" value="LDLRA_1"/>
    <property type="match status" value="3"/>
</dbReference>
<evidence type="ECO:0000256" key="4">
    <source>
        <dbReference type="ARBA" id="ARBA00022729"/>
    </source>
</evidence>
<keyword evidence="7" id="KW-0130">Cell adhesion</keyword>
<gene>
    <name evidence="13" type="ORF">GSOID_T00003335001</name>
</gene>
<dbReference type="GO" id="GO:0031012">
    <property type="term" value="C:extracellular matrix"/>
    <property type="evidence" value="ECO:0007669"/>
    <property type="project" value="TreeGrafter"/>
</dbReference>
<dbReference type="Gene3D" id="4.10.400.10">
    <property type="entry name" value="Low-density Lipoprotein Receptor"/>
    <property type="match status" value="8"/>
</dbReference>
<dbReference type="PROSITE" id="PS50092">
    <property type="entry name" value="TSP1"/>
    <property type="match status" value="13"/>
</dbReference>
<evidence type="ECO:0000256" key="9">
    <source>
        <dbReference type="ARBA" id="ARBA00023180"/>
    </source>
</evidence>
<comment type="caution">
    <text evidence="10">Lacks conserved residue(s) required for the propagation of feature annotation.</text>
</comment>
<keyword evidence="3" id="KW-0245">EGF-like domain</keyword>
<dbReference type="InterPro" id="IPR001007">
    <property type="entry name" value="VWF_dom"/>
</dbReference>
<dbReference type="Gene3D" id="2.10.25.10">
    <property type="entry name" value="Laminin"/>
    <property type="match status" value="6"/>
</dbReference>
<dbReference type="SMART" id="SM00215">
    <property type="entry name" value="VWC_out"/>
    <property type="match status" value="6"/>
</dbReference>
<keyword evidence="5" id="KW-0677">Repeat</keyword>
<feature type="disulfide bond" evidence="10">
    <location>
        <begin position="1379"/>
        <end position="1394"/>
    </location>
</feature>
<dbReference type="SMART" id="SM00216">
    <property type="entry name" value="VWD"/>
    <property type="match status" value="2"/>
</dbReference>
<feature type="domain" description="VWFD" evidence="12">
    <location>
        <begin position="982"/>
        <end position="1162"/>
    </location>
</feature>
<dbReference type="GO" id="GO:0005615">
    <property type="term" value="C:extracellular space"/>
    <property type="evidence" value="ECO:0007669"/>
    <property type="project" value="TreeGrafter"/>
</dbReference>
<feature type="disulfide bond" evidence="10">
    <location>
        <begin position="1360"/>
        <end position="1372"/>
    </location>
</feature>
<dbReference type="SUPFAM" id="SSF57603">
    <property type="entry name" value="FnI-like domain"/>
    <property type="match status" value="1"/>
</dbReference>
<evidence type="ECO:0000259" key="12">
    <source>
        <dbReference type="PROSITE" id="PS51233"/>
    </source>
</evidence>
<dbReference type="SUPFAM" id="SSF57567">
    <property type="entry name" value="Serine protease inhibitors"/>
    <property type="match status" value="7"/>
</dbReference>
<dbReference type="InterPro" id="IPR036383">
    <property type="entry name" value="TSP1_rpt_sf"/>
</dbReference>
<feature type="domain" description="VWFD" evidence="12">
    <location>
        <begin position="127"/>
        <end position="323"/>
    </location>
</feature>
<dbReference type="InterPro" id="IPR001846">
    <property type="entry name" value="VWF_type-D"/>
</dbReference>
<dbReference type="InterPro" id="IPR050780">
    <property type="entry name" value="Mucin_vWF_Thrombospondin_sf"/>
</dbReference>
<dbReference type="SMART" id="SM00192">
    <property type="entry name" value="LDLa"/>
    <property type="match status" value="9"/>
</dbReference>
<dbReference type="InterPro" id="IPR014853">
    <property type="entry name" value="VWF/SSPO/ZAN-like_Cys-rich_dom"/>
</dbReference>
<dbReference type="SUPFAM" id="SSF82895">
    <property type="entry name" value="TSP-1 type 1 repeat"/>
    <property type="match status" value="7"/>
</dbReference>
<feature type="disulfide bond" evidence="10">
    <location>
        <begin position="1405"/>
        <end position="1423"/>
    </location>
</feature>
<accession>E4X6I8</accession>
<feature type="signal peptide" evidence="11">
    <location>
        <begin position="1"/>
        <end position="18"/>
    </location>
</feature>
<dbReference type="InParanoid" id="E4X6I8"/>
<dbReference type="FunFam" id="2.20.100.10:FF:000001">
    <property type="entry name" value="semaphorin-5A isoform X1"/>
    <property type="match status" value="1"/>
</dbReference>
<dbReference type="Pfam" id="PF23244">
    <property type="entry name" value="VWF"/>
    <property type="match status" value="2"/>
</dbReference>
<feature type="disulfide bond" evidence="10">
    <location>
        <begin position="2016"/>
        <end position="2031"/>
    </location>
</feature>
<protein>
    <recommendedName>
        <fullName evidence="12">VWFD domain-containing protein</fullName>
    </recommendedName>
</protein>
<name>E4X6I8_OIKDI</name>
<feature type="disulfide bond" evidence="10">
    <location>
        <begin position="1398"/>
        <end position="1410"/>
    </location>
</feature>
<dbReference type="InterPro" id="IPR036084">
    <property type="entry name" value="Ser_inhib-like_sf"/>
</dbReference>
<dbReference type="Pfam" id="PF00094">
    <property type="entry name" value="VWD"/>
    <property type="match status" value="2"/>
</dbReference>
<feature type="disulfide bond" evidence="10">
    <location>
        <begin position="1417"/>
        <end position="1432"/>
    </location>
</feature>
<feature type="disulfide bond" evidence="10">
    <location>
        <begin position="1647"/>
        <end position="1665"/>
    </location>
</feature>
<feature type="disulfide bond" evidence="10">
    <location>
        <begin position="1580"/>
        <end position="1595"/>
    </location>
</feature>
<keyword evidence="4 11" id="KW-0732">Signal</keyword>
<evidence type="ECO:0000256" key="7">
    <source>
        <dbReference type="ARBA" id="ARBA00022889"/>
    </source>
</evidence>
<evidence type="ECO:0000256" key="1">
    <source>
        <dbReference type="ARBA" id="ARBA00004613"/>
    </source>
</evidence>
<evidence type="ECO:0000256" key="11">
    <source>
        <dbReference type="SAM" id="SignalP"/>
    </source>
</evidence>
<dbReference type="InterPro" id="IPR036055">
    <property type="entry name" value="LDL_receptor-like_sf"/>
</dbReference>
<feature type="disulfide bond" evidence="10">
    <location>
        <begin position="1457"/>
        <end position="1472"/>
    </location>
</feature>
<sequence>MLTLILLFSVALAQLTQTGNWCEAEQERNYEVVVSPRLEDSVPCLELYRSVHDDWLYDETRMQSEHGGERGVQDYFKREGALAECFIYRPEVKQNVVLRELVSQCCEGWSGASCQTPSMLGKCVLSSSCENSGIDEGESTFDDCCSKGDGYSWIPVNSSACVSCSGVVDTLESRVNSLNADQDQARAVPMDFTCYYWSGVHFKTFDGKFFSFNGTDKIEISESSVHFNDIDILFGRPFVHQGVTIKFVDDWVIMDAASGARLVVGKGIVALTVGPEHFDRTRGICGILNGKTDDDLSDVSGRQAVRVDIFADSWSLGNCDNLPRALSRGECSTSAIAEESARRKCQMLFMSPFSECHPEEDPAPWFEACIRSQCALDSDLLATEHFCDILAVYAQVCAKSLHHEINDWRSATMCPTSCPAGFVYSECVNLCPATCSQPSASDEDQFCKTDCYSGCVCPEGTLEHEGKCIKPNECPCSHQNRLYSPGESVAVRCNTCMCSEGSWKCTTDTCGGECTIFGSTAISTFDQLFFTMDPMCSGYHYLQTEHLEISGLYSRESKERSFSDLVYRFNDQIRSNNSTLQIRAASAQDDGIILLLDGYQVDFPFRNRDLSVAHTTDFVVTVEGFGFEVDWSPVQKLLYLRLEPFWSKKVKGLCGTFSWNKKDDFTTPAGDVEAISDNFVNRYGFQLGGEMCEPAPVDNEMPALCLTYPEKEPLARVLCDELFRISQDCHLEIELEKMFLHHCVDVNCGEGKLVGSSSICPLASFVQSHCSEHFHSANKELKQSLSECEPKCPLGTTFSPCVPACNSCSSDCEENIESTVCRPGCVCPEGLVLSGLETPYCIEPAQCTCSDHKGNVSLKAFDCFFSTCKGGDWACSDELCGKVLTCPGNMLPAFNLTECEPTCDTLHFLNPALQAVCSGPRWSGCKCQAGYVLQEGACVLPDECPCLHHGRHYQPGETITRDCNTCKCARRHWECTTNKCSATCSAVGDPHYRTFDGAEFSFHGACTYVLTQHLEGEFRVMAENVACGSSGVTCTKSVYVTIGPIQVHLMRHREITVNNKAIRLPRRYGISDRGDKAVTEEVVVARAGVFVLVSAASRGLTVLWDGGTRVYVRLEPVNRGVVEGLCGDYNGMLIDEYRSQRGSIEINPTDFANSWKLSPSCPSVVSMGVADYQCPHVERLVWSRESCGVIKSAEFEACHALVPPEDFYGRCVYDACSCDVGGDCECLCTAIADYASECSKKGVSVQWRSNERCPMQCDGGKQYKACGNPCADSCSSLNSPTPRHCQLISCVEGCFCEDGEVEHDGDCIPSEECPCFLHDEREGVFPSGTVLQSENNCQNCTCTNGKFECVGEHCTMSEHCPAGERACKSGQCLPEFWFCDGQEDCLDGSDERNCVQTCNHLEQACASGHCVPKSFFCDGHPDCDDGSDEVDCHARSCSENQFPCENDGACFSRQKFCDGNVDCADGSDEEDCVCATDEFTCADQLSCIPRASQLCNGVRDCSFGEDEADCSDELITPEEKVFCDGRLAMKCDGVTECTNGDDELDCETDTGLKEKTKGPEDCLDVEFYCAGKCLAQSWRCDGQPDCEDGSDETNCFECPSNMFKCDDETCVTYESICDGVPNCAGGEDESVSNCGSPPPEPCRGFQCADLVCINMTMICDGIVQCTGGEDEDEAACRQWSDWSSWSDCSVDCNSGKATRSRICPGEEELFTCSVLSTGQPGLLVVAAVAAALPSASSNQTLGGCSLRAATQSLAWTTTAIQDRSCSDDLVYHECGPCNSACGESENCLECATSGCYCPEGKIFENNGNSTGCVAEERCSCLLEGQIYEPDSEVSISNCEVCVCSSGKLAHCKVKTLCEEQDFDETEMCSWSSWGSWGPCFGPCGVNGIQWSFRSPAIPSVYGIEGASKKSRRCKTNQCSFCHDSEGNTKMVGAQWRNGCTVCRCTRTGVVQCNKFCEFQLVANGCPANTTLQTPDEGCCFCAPETRALDTGSADFCEDGQFRCPSNGMCISKERLCDGVKQCEDGADESYCNECLVTDWSAWGLCSSSCGIGARSRTRAIRLENRAIEACAEKAFNDIQHCQAQACPVDGYYSPWEKWSSCDRPCNGGLRKRTRTCYPPKNGGEPCSGPSVMIDPCNLSPCVPMEGCYGDKNLLTASCEDVCPATCAEISAEVDCVQKCANSAEVVTGCFCKGNLLLQDGICVPKSKCNCFHRGRLYSPGTHVIEECTFHCENGDMKCEEGCEDGNVRKKCNWGSWSSWSICFTNDNSCDQTGVRHRFRTTQGKEKSCAGESSESEKCFNLCPPIWGEWSAESCRAKNAQAREFFEPWLKKHQSDSFACSGRGIETAPCGEMPVCEDVFSWSNWSSWSTCEFCVERRVRGCLFNGKKTERQNCDEGKTEELKTCPCTAKDCPADAFFAGVNVNDSSGLTLENAYCNGGDGEATTEFCVCTDGKKIDHFGKCVDESLCSCTSETSGTILGGENFRTNMAGQCSRNCKCAAGEVICSVGDCAKCLFGEWSAWSRCSTSCGVGSRVRFQMLMFQTSANCPSSSHEIEDCSIEFCHETVESAWTEWGSCSRTCGTGAVKNRYLHDKHELSEERLCGSVAPCQDSPESCPNGTLWNECGRACMETCANADTCEQQSAKCKPGCFCLDASQIYDHVTKSCVSVSSCHCSSRTTGATLLPGETEKRECNVCRCNGGRMSCTEHDCSRKKELDNWCGWSAWSTCSRTCGSGWPQIRSRINKCGCGIKDSEEGCTDFTDQFGSELVKVEHQDCHVFPKCPADGSWGSWSGWSKCDCRTFSKYKKRECNNPAPALGGKKCDGDALISESCSLEECNGQCPSETSFVECGACERTCADISMAVSVCSSSECSSGCSCPAGQLMSRTGKCVARAACECSGNINGQYATIPMGKSIMNSCNRCTCRAGKLSCTKKQCPVDGYWSSWSEWSACRAQNKMSDVQCQLGSQWRSRICVAAENNGAACQGLKTQQRQCRTSCDAEWSSWSRCSNECGVGFKTRVKAIPECSALGNCPKERRPCHGELSSCPVRWSEWSAWTKCIGGCGAAGHQLRSRQCSGKDCTSRNIVDSRECSVKCAGRVSEWTSWSTCSRECDLGVRSRVRSCSTEFCHEDRKQKEACFERPCFGPGGRNTTSGDAIRQVSDL</sequence>